<protein>
    <submittedName>
        <fullName evidence="2">Uncharacterized protein</fullName>
    </submittedName>
</protein>
<feature type="region of interest" description="Disordered" evidence="1">
    <location>
        <begin position="1"/>
        <end position="37"/>
    </location>
</feature>
<proteinExistence type="predicted"/>
<sequence>MEIGADRNSPMGYGIRPRDTAANNGARQGERRPPSLWRIPKRIPKTGICMEITGDNQKQRIGLEVPYLLASVDNWSQL</sequence>
<evidence type="ECO:0000313" key="3">
    <source>
        <dbReference type="Proteomes" id="UP000198861"/>
    </source>
</evidence>
<evidence type="ECO:0000256" key="1">
    <source>
        <dbReference type="SAM" id="MobiDB-lite"/>
    </source>
</evidence>
<name>A0A1I0Y3J5_9GAMM</name>
<comment type="caution">
    <text evidence="2">The sequence shown here is derived from an EMBL/GenBank/DDBJ whole genome shotgun (WGS) entry which is preliminary data.</text>
</comment>
<accession>A0A1I0Y3J5</accession>
<dbReference type="EMBL" id="FOKJ01000015">
    <property type="protein sequence ID" value="SFB07266.1"/>
    <property type="molecule type" value="Genomic_DNA"/>
</dbReference>
<evidence type="ECO:0000313" key="2">
    <source>
        <dbReference type="EMBL" id="SFB07266.1"/>
    </source>
</evidence>
<keyword evidence="3" id="KW-1185">Reference proteome</keyword>
<gene>
    <name evidence="2" type="ORF">SAMN04244571_01324</name>
</gene>
<reference evidence="2 3" key="1">
    <citation type="submission" date="2016-10" db="EMBL/GenBank/DDBJ databases">
        <authorList>
            <person name="Varghese N."/>
            <person name="Submissions S."/>
        </authorList>
    </citation>
    <scope>NUCLEOTIDE SEQUENCE [LARGE SCALE GENOMIC DNA]</scope>
    <source>
        <strain evidence="2 3">DSM 282</strain>
    </source>
</reference>
<organism evidence="2 3">
    <name type="scientific">Azotobacter beijerinckii</name>
    <dbReference type="NCBI Taxonomy" id="170623"/>
    <lineage>
        <taxon>Bacteria</taxon>
        <taxon>Pseudomonadati</taxon>
        <taxon>Pseudomonadota</taxon>
        <taxon>Gammaproteobacteria</taxon>
        <taxon>Pseudomonadales</taxon>
        <taxon>Pseudomonadaceae</taxon>
        <taxon>Azotobacter</taxon>
    </lineage>
</organism>
<dbReference type="Proteomes" id="UP000198861">
    <property type="component" value="Unassembled WGS sequence"/>
</dbReference>